<evidence type="ECO:0000259" key="2">
    <source>
        <dbReference type="Pfam" id="PF09851"/>
    </source>
</evidence>
<keyword evidence="1" id="KW-1133">Transmembrane helix</keyword>
<name>A0A556PMB5_9BACI</name>
<dbReference type="Pfam" id="PF09851">
    <property type="entry name" value="SHOCT"/>
    <property type="match status" value="1"/>
</dbReference>
<evidence type="ECO:0000313" key="3">
    <source>
        <dbReference type="EMBL" id="TSJ65545.1"/>
    </source>
</evidence>
<feature type="domain" description="SHOCT" evidence="2">
    <location>
        <begin position="49"/>
        <end position="73"/>
    </location>
</feature>
<dbReference type="EMBL" id="VMHE01000009">
    <property type="protein sequence ID" value="TSJ65545.1"/>
    <property type="molecule type" value="Genomic_DNA"/>
</dbReference>
<dbReference type="Proteomes" id="UP000316425">
    <property type="component" value="Unassembled WGS sequence"/>
</dbReference>
<sequence>MMMHGYDMGSFFGWGFLQLILIILLITFLFWVFNKSNESKMNSSEDQSIKILNERLARGEITVEEYDRLKRKINS</sequence>
<evidence type="ECO:0000256" key="1">
    <source>
        <dbReference type="SAM" id="Phobius"/>
    </source>
</evidence>
<keyword evidence="1" id="KW-0472">Membrane</keyword>
<dbReference type="AlphaFoldDB" id="A0A556PMB5"/>
<dbReference type="InterPro" id="IPR018649">
    <property type="entry name" value="SHOCT"/>
</dbReference>
<gene>
    <name evidence="3" type="ORF">FPQ13_06995</name>
</gene>
<organism evidence="3 4">
    <name type="scientific">Allobacillus salarius</name>
    <dbReference type="NCBI Taxonomy" id="1955272"/>
    <lineage>
        <taxon>Bacteria</taxon>
        <taxon>Bacillati</taxon>
        <taxon>Bacillota</taxon>
        <taxon>Bacilli</taxon>
        <taxon>Bacillales</taxon>
        <taxon>Bacillaceae</taxon>
        <taxon>Allobacillus</taxon>
    </lineage>
</organism>
<dbReference type="OrthoDB" id="48047at2"/>
<keyword evidence="1" id="KW-0812">Transmembrane</keyword>
<comment type="caution">
    <text evidence="3">The sequence shown here is derived from an EMBL/GenBank/DDBJ whole genome shotgun (WGS) entry which is preliminary data.</text>
</comment>
<evidence type="ECO:0000313" key="4">
    <source>
        <dbReference type="Proteomes" id="UP000316425"/>
    </source>
</evidence>
<keyword evidence="4" id="KW-1185">Reference proteome</keyword>
<reference evidence="3 4" key="1">
    <citation type="submission" date="2019-07" db="EMBL/GenBank/DDBJ databases">
        <title>Allobacillus sp. nov. SKP isolated from shrimp paste of Euphausiacea.</title>
        <authorList>
            <person name="Kanchanasin P."/>
            <person name="Tanasupawat S."/>
            <person name="Shi W."/>
            <person name="Wu L."/>
            <person name="Ma J."/>
        </authorList>
    </citation>
    <scope>NUCLEOTIDE SEQUENCE [LARGE SCALE GENOMIC DNA]</scope>
    <source>
        <strain evidence="3 4">SKP4-8</strain>
    </source>
</reference>
<feature type="transmembrane region" description="Helical" evidence="1">
    <location>
        <begin position="12"/>
        <end position="33"/>
    </location>
</feature>
<protein>
    <submittedName>
        <fullName evidence="3">SHOCT domain-containing protein</fullName>
    </submittedName>
</protein>
<proteinExistence type="predicted"/>
<accession>A0A556PMB5</accession>